<keyword evidence="1" id="KW-0596">Phosphopantetheine</keyword>
<dbReference type="InterPro" id="IPR010071">
    <property type="entry name" value="AA_adenyl_dom"/>
</dbReference>
<dbReference type="PROSITE" id="PS00455">
    <property type="entry name" value="AMP_BINDING"/>
    <property type="match status" value="1"/>
</dbReference>
<dbReference type="SUPFAM" id="SSF53474">
    <property type="entry name" value="alpha/beta-Hydrolases"/>
    <property type="match status" value="1"/>
</dbReference>
<dbReference type="InterPro" id="IPR045851">
    <property type="entry name" value="AMP-bd_C_sf"/>
</dbReference>
<reference evidence="4 5" key="1">
    <citation type="submission" date="2019-02" db="EMBL/GenBank/DDBJ databases">
        <title>Deep-cultivation of Planctomycetes and their phenomic and genomic characterization uncovers novel biology.</title>
        <authorList>
            <person name="Wiegand S."/>
            <person name="Jogler M."/>
            <person name="Boedeker C."/>
            <person name="Pinto D."/>
            <person name="Vollmers J."/>
            <person name="Rivas-Marin E."/>
            <person name="Kohn T."/>
            <person name="Peeters S.H."/>
            <person name="Heuer A."/>
            <person name="Rast P."/>
            <person name="Oberbeckmann S."/>
            <person name="Bunk B."/>
            <person name="Jeske O."/>
            <person name="Meyerdierks A."/>
            <person name="Storesund J.E."/>
            <person name="Kallscheuer N."/>
            <person name="Luecker S."/>
            <person name="Lage O.M."/>
            <person name="Pohl T."/>
            <person name="Merkel B.J."/>
            <person name="Hornburger P."/>
            <person name="Mueller R.-W."/>
            <person name="Bruemmer F."/>
            <person name="Labrenz M."/>
            <person name="Spormann A.M."/>
            <person name="Op Den Camp H."/>
            <person name="Overmann J."/>
            <person name="Amann R."/>
            <person name="Jetten M.S.M."/>
            <person name="Mascher T."/>
            <person name="Medema M.H."/>
            <person name="Devos D.P."/>
            <person name="Kaster A.-K."/>
            <person name="Ovreas L."/>
            <person name="Rohde M."/>
            <person name="Galperin M.Y."/>
            <person name="Jogler C."/>
        </authorList>
    </citation>
    <scope>NUCLEOTIDE SEQUENCE [LARGE SCALE GENOMIC DNA]</scope>
    <source>
        <strain evidence="4 5">Pla100</strain>
    </source>
</reference>
<dbReference type="PANTHER" id="PTHR45527:SF1">
    <property type="entry name" value="FATTY ACID SYNTHASE"/>
    <property type="match status" value="1"/>
</dbReference>
<dbReference type="GO" id="GO:0043041">
    <property type="term" value="P:amino acid activation for nonribosomal peptide biosynthetic process"/>
    <property type="evidence" value="ECO:0007669"/>
    <property type="project" value="TreeGrafter"/>
</dbReference>
<name>A0A5C6AV07_9BACT</name>
<accession>A0A5C6AV07</accession>
<dbReference type="Gene3D" id="3.40.50.1820">
    <property type="entry name" value="alpha/beta hydrolase"/>
    <property type="match status" value="1"/>
</dbReference>
<dbReference type="EMBL" id="SJPM01000001">
    <property type="protein sequence ID" value="TWU03317.1"/>
    <property type="molecule type" value="Genomic_DNA"/>
</dbReference>
<dbReference type="Gene3D" id="3.40.50.980">
    <property type="match status" value="2"/>
</dbReference>
<dbReference type="PROSITE" id="PS00012">
    <property type="entry name" value="PHOSPHOPANTETHEINE"/>
    <property type="match status" value="1"/>
</dbReference>
<dbReference type="Gene3D" id="2.30.38.10">
    <property type="entry name" value="Luciferase, Domain 3"/>
    <property type="match status" value="1"/>
</dbReference>
<dbReference type="AlphaFoldDB" id="A0A5C6AV07"/>
<protein>
    <submittedName>
        <fullName evidence="4">Linear gramicidin synthase subunit D</fullName>
    </submittedName>
</protein>
<dbReference type="InterPro" id="IPR009081">
    <property type="entry name" value="PP-bd_ACP"/>
</dbReference>
<dbReference type="SMART" id="SM00823">
    <property type="entry name" value="PKS_PP"/>
    <property type="match status" value="1"/>
</dbReference>
<dbReference type="GO" id="GO:0044550">
    <property type="term" value="P:secondary metabolite biosynthetic process"/>
    <property type="evidence" value="ECO:0007669"/>
    <property type="project" value="TreeGrafter"/>
</dbReference>
<evidence type="ECO:0000313" key="5">
    <source>
        <dbReference type="Proteomes" id="UP000316213"/>
    </source>
</evidence>
<dbReference type="FunFam" id="3.40.50.12780:FF:000012">
    <property type="entry name" value="Non-ribosomal peptide synthetase"/>
    <property type="match status" value="1"/>
</dbReference>
<dbReference type="GO" id="GO:0031177">
    <property type="term" value="F:phosphopantetheine binding"/>
    <property type="evidence" value="ECO:0007669"/>
    <property type="project" value="InterPro"/>
</dbReference>
<organism evidence="4 5">
    <name type="scientific">Neorhodopirellula pilleata</name>
    <dbReference type="NCBI Taxonomy" id="2714738"/>
    <lineage>
        <taxon>Bacteria</taxon>
        <taxon>Pseudomonadati</taxon>
        <taxon>Planctomycetota</taxon>
        <taxon>Planctomycetia</taxon>
        <taxon>Pirellulales</taxon>
        <taxon>Pirellulaceae</taxon>
        <taxon>Neorhodopirellula</taxon>
    </lineage>
</organism>
<dbReference type="InterPro" id="IPR000873">
    <property type="entry name" value="AMP-dep_synth/lig_dom"/>
</dbReference>
<dbReference type="SUPFAM" id="SSF56801">
    <property type="entry name" value="Acetyl-CoA synthetase-like"/>
    <property type="match status" value="1"/>
</dbReference>
<evidence type="ECO:0000256" key="1">
    <source>
        <dbReference type="ARBA" id="ARBA00022450"/>
    </source>
</evidence>
<keyword evidence="5" id="KW-1185">Reference proteome</keyword>
<dbReference type="Proteomes" id="UP000316213">
    <property type="component" value="Unassembled WGS sequence"/>
</dbReference>
<dbReference type="InterPro" id="IPR036736">
    <property type="entry name" value="ACP-like_sf"/>
</dbReference>
<dbReference type="NCBIfam" id="TIGR01733">
    <property type="entry name" value="AA-adenyl-dom"/>
    <property type="match status" value="1"/>
</dbReference>
<gene>
    <name evidence="4" type="primary">lgrD_1</name>
    <name evidence="4" type="ORF">Pla100_02350</name>
</gene>
<dbReference type="PROSITE" id="PS50075">
    <property type="entry name" value="CARRIER"/>
    <property type="match status" value="1"/>
</dbReference>
<dbReference type="OrthoDB" id="9778383at2"/>
<dbReference type="FunFam" id="1.10.1200.10:FF:000016">
    <property type="entry name" value="Non-ribosomal peptide synthase"/>
    <property type="match status" value="1"/>
</dbReference>
<dbReference type="InterPro" id="IPR029058">
    <property type="entry name" value="AB_hydrolase_fold"/>
</dbReference>
<proteinExistence type="predicted"/>
<evidence type="ECO:0000256" key="2">
    <source>
        <dbReference type="ARBA" id="ARBA00022553"/>
    </source>
</evidence>
<dbReference type="Pfam" id="PF00501">
    <property type="entry name" value="AMP-binding"/>
    <property type="match status" value="1"/>
</dbReference>
<evidence type="ECO:0000313" key="4">
    <source>
        <dbReference type="EMBL" id="TWU03317.1"/>
    </source>
</evidence>
<dbReference type="InterPro" id="IPR020845">
    <property type="entry name" value="AMP-binding_CS"/>
</dbReference>
<dbReference type="PANTHER" id="PTHR45527">
    <property type="entry name" value="NONRIBOSOMAL PEPTIDE SYNTHETASE"/>
    <property type="match status" value="1"/>
</dbReference>
<sequence>MSTASLEELNVTILSSWSIQCERHAESIAIEFEGRTWTYRQLDQIAGGIAAWLIQDGLKVGESVGLCLDRSADAIAAMLGVMKSGGVFVPLDPEYPADRIAYMIDDAAATRVIGHDRYRGLFEQVLEQNEQVRWIDANTLMGSTSEVSVNLPDIDPAALAYIMYTSGSTGKPKGVEISHSSLAVYCDADIECYHLTAADRTLQFSTLCFDIAIEEIFPPLLTGGTVVVRPRERSDDANELSSIIDQNNVTAIHLATAYWHQWVDLMVATGAKVPASLRLVIATGEKVSVEHYHRWKSLCAHDVLWCNAYGPTETTVTATVFIPDDDFDSPHMPIGKPLKRYTAFILDEDLQPVGDGQTGHLFIGGPALAIGYHHREDLTRRAFVDTTIDGVARRLYRTGDLARWLPDGNIDFAGRVDHQIKLGSYRIEPGEIEAVMNQLPGVLESLVVYEQVETQKFLIAYVATQDELLTADQLANGLRTSLPAYMIPSRYAFLESFPKTINGKIDRPRLPDPSLALTIGGDDYVAPRNDLERRLVTLWGEVLNVPRIGIHDDFFLLGGSSLLVTQVITRLTTDMDFAMPVRDFFANPTVATLARHLQSTHPDLFAKFLTDSEPIDQDAQREADLVQLRRRLPTATPLFFHSGLAEDRIARLYAVEYRPPEAATVSDRTSPSAVLLCHPIGHEYTRAYRNLQQLAVALSNAGHHVMRFDYFGTGNSDGDCDAATSTILLQNIRDAHSEIVSRSGIMRVDVVGLRLGALLAAEVGPNLFDRTILWDPVLDGETMLRMFDQFHQQQLVGLTRYERPRTESIFDQSYGHAMSPEKRDSISSLRIRPLTENDFVVVSDGYLSSLHDRDWLMQQPHRTLTHDVIGWDDPRYTESAFSSPDSFQQIVSLLGSDQSFSIGAK</sequence>
<dbReference type="InterPro" id="IPR025110">
    <property type="entry name" value="AMP-bd_C"/>
</dbReference>
<dbReference type="Pfam" id="PF00550">
    <property type="entry name" value="PP-binding"/>
    <property type="match status" value="1"/>
</dbReference>
<dbReference type="InterPro" id="IPR020806">
    <property type="entry name" value="PKS_PP-bd"/>
</dbReference>
<dbReference type="InterPro" id="IPR006162">
    <property type="entry name" value="Ppantetheine_attach_site"/>
</dbReference>
<feature type="domain" description="Carrier" evidence="3">
    <location>
        <begin position="526"/>
        <end position="601"/>
    </location>
</feature>
<keyword evidence="2" id="KW-0597">Phosphoprotein</keyword>
<evidence type="ECO:0000259" key="3">
    <source>
        <dbReference type="PROSITE" id="PS50075"/>
    </source>
</evidence>
<dbReference type="SUPFAM" id="SSF47336">
    <property type="entry name" value="ACP-like"/>
    <property type="match status" value="1"/>
</dbReference>
<dbReference type="Gene3D" id="3.30.300.30">
    <property type="match status" value="1"/>
</dbReference>
<dbReference type="GO" id="GO:0072330">
    <property type="term" value="P:monocarboxylic acid biosynthetic process"/>
    <property type="evidence" value="ECO:0007669"/>
    <property type="project" value="UniProtKB-ARBA"/>
</dbReference>
<dbReference type="Gene3D" id="1.10.1200.10">
    <property type="entry name" value="ACP-like"/>
    <property type="match status" value="1"/>
</dbReference>
<dbReference type="GO" id="GO:0005737">
    <property type="term" value="C:cytoplasm"/>
    <property type="evidence" value="ECO:0007669"/>
    <property type="project" value="TreeGrafter"/>
</dbReference>
<dbReference type="RefSeq" id="WP_146575861.1">
    <property type="nucleotide sequence ID" value="NZ_SJPM01000001.1"/>
</dbReference>
<dbReference type="Pfam" id="PF13193">
    <property type="entry name" value="AMP-binding_C"/>
    <property type="match status" value="1"/>
</dbReference>
<dbReference type="FunFam" id="3.40.50.980:FF:000001">
    <property type="entry name" value="Non-ribosomal peptide synthetase"/>
    <property type="match status" value="1"/>
</dbReference>
<comment type="caution">
    <text evidence="4">The sequence shown here is derived from an EMBL/GenBank/DDBJ whole genome shotgun (WGS) entry which is preliminary data.</text>
</comment>